<dbReference type="InterPro" id="IPR011009">
    <property type="entry name" value="Kinase-like_dom_sf"/>
</dbReference>
<dbReference type="PROSITE" id="PS50011">
    <property type="entry name" value="PROTEIN_KINASE_DOM"/>
    <property type="match status" value="1"/>
</dbReference>
<feature type="domain" description="POLO box" evidence="8">
    <location>
        <begin position="435"/>
        <end position="519"/>
    </location>
</feature>
<dbReference type="Proteomes" id="UP000008983">
    <property type="component" value="Unassembled WGS sequence"/>
</dbReference>
<evidence type="ECO:0000256" key="6">
    <source>
        <dbReference type="ARBA" id="ARBA00022840"/>
    </source>
</evidence>
<proteinExistence type="predicted"/>
<reference evidence="9 10" key="1">
    <citation type="submission" date="2011-07" db="EMBL/GenBank/DDBJ databases">
        <authorList>
            <person name="Coyne R."/>
            <person name="Brami D."/>
            <person name="Johnson J."/>
            <person name="Hostetler J."/>
            <person name="Hannick L."/>
            <person name="Clark T."/>
            <person name="Cassidy-Hanley D."/>
            <person name="Inman J."/>
        </authorList>
    </citation>
    <scope>NUCLEOTIDE SEQUENCE [LARGE SCALE GENOMIC DNA]</scope>
    <source>
        <strain evidence="9 10">G5</strain>
    </source>
</reference>
<dbReference type="OMA" id="IQIHKSM"/>
<dbReference type="SUPFAM" id="SSF82615">
    <property type="entry name" value="Polo-box domain"/>
    <property type="match status" value="2"/>
</dbReference>
<dbReference type="SMART" id="SM00220">
    <property type="entry name" value="S_TKc"/>
    <property type="match status" value="1"/>
</dbReference>
<keyword evidence="4" id="KW-0547">Nucleotide-binding</keyword>
<dbReference type="CDD" id="cd13118">
    <property type="entry name" value="POLO_box_1"/>
    <property type="match status" value="1"/>
</dbReference>
<dbReference type="FunFam" id="3.30.1120.30:FF:000013">
    <property type="entry name" value="Serine/threonine-protein kinase PLK"/>
    <property type="match status" value="1"/>
</dbReference>
<keyword evidence="1" id="KW-0723">Serine/threonine-protein kinase</keyword>
<dbReference type="GO" id="GO:0005524">
    <property type="term" value="F:ATP binding"/>
    <property type="evidence" value="ECO:0007669"/>
    <property type="project" value="UniProtKB-KW"/>
</dbReference>
<dbReference type="PANTHER" id="PTHR24345">
    <property type="entry name" value="SERINE/THREONINE-PROTEIN KINASE PLK"/>
    <property type="match status" value="1"/>
</dbReference>
<dbReference type="GO" id="GO:0004674">
    <property type="term" value="F:protein serine/threonine kinase activity"/>
    <property type="evidence" value="ECO:0007669"/>
    <property type="project" value="UniProtKB-KW"/>
</dbReference>
<dbReference type="GO" id="GO:0005634">
    <property type="term" value="C:nucleus"/>
    <property type="evidence" value="ECO:0007669"/>
    <property type="project" value="TreeGrafter"/>
</dbReference>
<accession>G0QMQ9</accession>
<dbReference type="OrthoDB" id="408964at2759"/>
<dbReference type="InterPro" id="IPR033701">
    <property type="entry name" value="POLO_box_1"/>
</dbReference>
<dbReference type="InterPro" id="IPR033695">
    <property type="entry name" value="POLO_box_2"/>
</dbReference>
<dbReference type="InterPro" id="IPR000719">
    <property type="entry name" value="Prot_kinase_dom"/>
</dbReference>
<protein>
    <submittedName>
        <fullName evidence="9">Polo-like kinase 1, putative</fullName>
        <ecNumber evidence="9">2.7.11.21</ecNumber>
    </submittedName>
</protein>
<dbReference type="SUPFAM" id="SSF56112">
    <property type="entry name" value="Protein kinase-like (PK-like)"/>
    <property type="match status" value="1"/>
</dbReference>
<dbReference type="STRING" id="857967.G0QMQ9"/>
<dbReference type="Pfam" id="PF00659">
    <property type="entry name" value="POLO_box"/>
    <property type="match status" value="2"/>
</dbReference>
<feature type="domain" description="Protein kinase" evidence="7">
    <location>
        <begin position="30"/>
        <end position="285"/>
    </location>
</feature>
<evidence type="ECO:0000313" key="10">
    <source>
        <dbReference type="Proteomes" id="UP000008983"/>
    </source>
</evidence>
<dbReference type="InterPro" id="IPR000959">
    <property type="entry name" value="POLO_box_dom"/>
</dbReference>
<keyword evidence="5 9" id="KW-0418">Kinase</keyword>
<keyword evidence="6" id="KW-0067">ATP-binding</keyword>
<dbReference type="InParanoid" id="G0QMQ9"/>
<dbReference type="EC" id="2.7.11.21" evidence="9"/>
<dbReference type="AlphaFoldDB" id="G0QMQ9"/>
<dbReference type="eggNOG" id="KOG0575">
    <property type="taxonomic scope" value="Eukaryota"/>
</dbReference>
<keyword evidence="3" id="KW-0677">Repeat</keyword>
<dbReference type="Gene3D" id="1.10.510.10">
    <property type="entry name" value="Transferase(Phosphotransferase) domain 1"/>
    <property type="match status" value="1"/>
</dbReference>
<dbReference type="CDD" id="cd14099">
    <property type="entry name" value="STKc_PLK"/>
    <property type="match status" value="1"/>
</dbReference>
<evidence type="ECO:0000256" key="4">
    <source>
        <dbReference type="ARBA" id="ARBA00022741"/>
    </source>
</evidence>
<dbReference type="GeneID" id="14909677"/>
<dbReference type="InterPro" id="IPR036947">
    <property type="entry name" value="POLO_box_dom_sf"/>
</dbReference>
<dbReference type="FunFam" id="3.30.200.20:FF:000091">
    <property type="entry name" value="Serine/threonine-protein kinase PLK"/>
    <property type="match status" value="1"/>
</dbReference>
<sequence>MEKPIDQNNQLVIIEEKIQRPNNETKTKKYLRGQMLGKGGFAKCYEVTDLESKRIQAAKIIPKETLQKTRARQKLISEIKIHKSLQHLHVVQFEHVFEDYENVYILLELCTNNTLNELIKRRKRLTELEVQCYLLQIINGLKYLHQNKVIHRDLKLGNLFINDKMEIKLGDFGLATKLEFDGEKKNTICGTPNYIAPEILEGKTGHSYQVDIWSLGVIIYTLIIGKPPYETPDVKATYKKIRQNSYSFPENIPISDDAKNLIVKILNLEPLKRPTLDEILLHPFMNNNGTIPKTLPVVTLNCPPSIQYTKQFLPQGNALKVNQQPVRLIESSNNNRLKTQSTTQINKPSINTCSDQIWGLSTNGQQSQKNIPTNSEFKPFSTQGCEFKKNSMTKSTNMNNYACLQSTNNFLSTKNGIGSNQKIPNNENIQEQQVWVIQWVDYSAKYGLGYILSNGHSGVFFNDSTKIILDPSSNQIEYMERKYESEKQDSVIQFNLDEYPPELKKKVTLLSLFRNYLKEQKQNNQMENFQKTQNFVYVKKWMKTKHAIMFRLSNKIVQVSFVDKTEILLSSEQKMVTYLDKKGNRSNYPLATALENQNTEMSKRLKYTKDILTQILDNKTKAKLSNINLNMNDYE</sequence>
<name>G0QMQ9_ICHMU</name>
<dbReference type="PROSITE" id="PS00108">
    <property type="entry name" value="PROTEIN_KINASE_ST"/>
    <property type="match status" value="1"/>
</dbReference>
<dbReference type="Gene3D" id="3.30.1120.30">
    <property type="entry name" value="POLO box domain"/>
    <property type="match status" value="2"/>
</dbReference>
<dbReference type="Gene3D" id="3.30.200.20">
    <property type="entry name" value="Phosphorylase Kinase, domain 1"/>
    <property type="match status" value="1"/>
</dbReference>
<dbReference type="PANTHER" id="PTHR24345:SF0">
    <property type="entry name" value="CELL CYCLE SERINE_THREONINE-PROTEIN KINASE CDC5_MSD2"/>
    <property type="match status" value="1"/>
</dbReference>
<dbReference type="CDD" id="cd13117">
    <property type="entry name" value="POLO_box_2"/>
    <property type="match status" value="1"/>
</dbReference>
<dbReference type="FunFam" id="1.10.510.10:FF:001669">
    <property type="entry name" value="Serine/threonine-protein kinase"/>
    <property type="match status" value="1"/>
</dbReference>
<evidence type="ECO:0000256" key="5">
    <source>
        <dbReference type="ARBA" id="ARBA00022777"/>
    </source>
</evidence>
<dbReference type="Pfam" id="PF00069">
    <property type="entry name" value="Pkinase"/>
    <property type="match status" value="1"/>
</dbReference>
<evidence type="ECO:0000259" key="7">
    <source>
        <dbReference type="PROSITE" id="PS50011"/>
    </source>
</evidence>
<evidence type="ECO:0000256" key="1">
    <source>
        <dbReference type="ARBA" id="ARBA00022527"/>
    </source>
</evidence>
<evidence type="ECO:0000256" key="2">
    <source>
        <dbReference type="ARBA" id="ARBA00022679"/>
    </source>
</evidence>
<dbReference type="EMBL" id="GL983436">
    <property type="protein sequence ID" value="EGR33498.1"/>
    <property type="molecule type" value="Genomic_DNA"/>
</dbReference>
<feature type="domain" description="POLO box" evidence="8">
    <location>
        <begin position="537"/>
        <end position="617"/>
    </location>
</feature>
<evidence type="ECO:0000259" key="8">
    <source>
        <dbReference type="PROSITE" id="PS50078"/>
    </source>
</evidence>
<dbReference type="InterPro" id="IPR008271">
    <property type="entry name" value="Ser/Thr_kinase_AS"/>
</dbReference>
<evidence type="ECO:0000313" key="9">
    <source>
        <dbReference type="EMBL" id="EGR33498.1"/>
    </source>
</evidence>
<dbReference type="PROSITE" id="PS50078">
    <property type="entry name" value="POLO_BOX"/>
    <property type="match status" value="2"/>
</dbReference>
<gene>
    <name evidence="9" type="ORF">IMG5_051210</name>
</gene>
<keyword evidence="2 9" id="KW-0808">Transferase</keyword>
<dbReference type="RefSeq" id="XP_004037484.1">
    <property type="nucleotide sequence ID" value="XM_004037436.1"/>
</dbReference>
<organism evidence="9 10">
    <name type="scientific">Ichthyophthirius multifiliis</name>
    <name type="common">White spot disease agent</name>
    <name type="synonym">Ich</name>
    <dbReference type="NCBI Taxonomy" id="5932"/>
    <lineage>
        <taxon>Eukaryota</taxon>
        <taxon>Sar</taxon>
        <taxon>Alveolata</taxon>
        <taxon>Ciliophora</taxon>
        <taxon>Intramacronucleata</taxon>
        <taxon>Oligohymenophorea</taxon>
        <taxon>Hymenostomatida</taxon>
        <taxon>Ophryoglenina</taxon>
        <taxon>Ichthyophthirius</taxon>
    </lineage>
</organism>
<evidence type="ECO:0000256" key="3">
    <source>
        <dbReference type="ARBA" id="ARBA00022737"/>
    </source>
</evidence>
<keyword evidence="10" id="KW-1185">Reference proteome</keyword>